<evidence type="ECO:0000313" key="2">
    <source>
        <dbReference type="Proteomes" id="UP000709672"/>
    </source>
</evidence>
<proteinExistence type="predicted"/>
<accession>A0A932DS17</accession>
<comment type="caution">
    <text evidence="1">The sequence shown here is derived from an EMBL/GenBank/DDBJ whole genome shotgun (WGS) entry which is preliminary data.</text>
</comment>
<name>A0A932DS17_9BACT</name>
<protein>
    <submittedName>
        <fullName evidence="1">Uncharacterized protein</fullName>
    </submittedName>
</protein>
<dbReference type="AlphaFoldDB" id="A0A932DS17"/>
<gene>
    <name evidence="1" type="ORF">HYV66_00115</name>
</gene>
<evidence type="ECO:0000313" key="1">
    <source>
        <dbReference type="EMBL" id="MBI2465630.1"/>
    </source>
</evidence>
<reference evidence="1" key="1">
    <citation type="submission" date="2020-07" db="EMBL/GenBank/DDBJ databases">
        <title>Huge and variable diversity of episymbiotic CPR bacteria and DPANN archaea in groundwater ecosystems.</title>
        <authorList>
            <person name="He C.Y."/>
            <person name="Keren R."/>
            <person name="Whittaker M."/>
            <person name="Farag I.F."/>
            <person name="Doudna J."/>
            <person name="Cate J.H.D."/>
            <person name="Banfield J.F."/>
        </authorList>
    </citation>
    <scope>NUCLEOTIDE SEQUENCE</scope>
    <source>
        <strain evidence="1">NC_groundwater_418_Ag_B-0.1um_45_10</strain>
    </source>
</reference>
<organism evidence="1 2">
    <name type="scientific">Candidatus Sungiibacteriota bacterium</name>
    <dbReference type="NCBI Taxonomy" id="2750080"/>
    <lineage>
        <taxon>Bacteria</taxon>
        <taxon>Candidatus Sungiibacteriota</taxon>
    </lineage>
</organism>
<dbReference type="Proteomes" id="UP000709672">
    <property type="component" value="Unassembled WGS sequence"/>
</dbReference>
<dbReference type="EMBL" id="JACPHQ010000001">
    <property type="protein sequence ID" value="MBI2465630.1"/>
    <property type="molecule type" value="Genomic_DNA"/>
</dbReference>
<sequence length="242" mass="27763">MAKKKAVVGPDLTPDWLEKRTKVMGEIDAQLIRGLREPGKGLTLDDLQLVVEHRSIRMDVSSLFFSHHSFYPKFFGLNPDLSTVRIPLQRPDFTRLLIIAQGLTPNRVYEACQKHFPCWRYTGDLDSALDWDQEERDPRTATYAIWVKNTPEADDNLKNLSAIQIKARGLTTETLTERLLHELMYWSETGQHLDSNTITLCSGSRHQDGSVPRVRWRWDKFGVDWYGPRNADGGLRARAVVS</sequence>